<proteinExistence type="predicted"/>
<gene>
    <name evidence="3" type="ORF">OHC33_000703</name>
</gene>
<comment type="caution">
    <text evidence="3">The sequence shown here is derived from an EMBL/GenBank/DDBJ whole genome shotgun (WGS) entry which is preliminary data.</text>
</comment>
<dbReference type="InterPro" id="IPR011990">
    <property type="entry name" value="TPR-like_helical_dom_sf"/>
</dbReference>
<dbReference type="Gene3D" id="1.25.40.10">
    <property type="entry name" value="Tetratricopeptide repeat domain"/>
    <property type="match status" value="1"/>
</dbReference>
<dbReference type="InterPro" id="IPR019734">
    <property type="entry name" value="TPR_rpt"/>
</dbReference>
<dbReference type="GO" id="GO:0005680">
    <property type="term" value="C:anaphase-promoting complex"/>
    <property type="evidence" value="ECO:0007669"/>
    <property type="project" value="UniProtKB-ARBA"/>
</dbReference>
<evidence type="ECO:0000313" key="3">
    <source>
        <dbReference type="EMBL" id="KAK5958859.1"/>
    </source>
</evidence>
<protein>
    <recommendedName>
        <fullName evidence="5">Assembly chaperone of rpl4</fullName>
    </recommendedName>
</protein>
<keyword evidence="1" id="KW-0802">TPR repeat</keyword>
<dbReference type="PANTHER" id="PTHR12558:SF50">
    <property type="entry name" value="ASSEMBLY CHAPERONE OF RPL4-RELATED"/>
    <property type="match status" value="1"/>
</dbReference>
<feature type="region of interest" description="Disordered" evidence="2">
    <location>
        <begin position="372"/>
        <end position="412"/>
    </location>
</feature>
<dbReference type="PANTHER" id="PTHR12558">
    <property type="entry name" value="CELL DIVISION CYCLE 16,23,27"/>
    <property type="match status" value="1"/>
</dbReference>
<feature type="compositionally biased region" description="Acidic residues" evidence="2">
    <location>
        <begin position="375"/>
        <end position="400"/>
    </location>
</feature>
<dbReference type="GO" id="GO:0051301">
    <property type="term" value="P:cell division"/>
    <property type="evidence" value="ECO:0007669"/>
    <property type="project" value="TreeGrafter"/>
</dbReference>
<evidence type="ECO:0000313" key="4">
    <source>
        <dbReference type="Proteomes" id="UP001316803"/>
    </source>
</evidence>
<organism evidence="3 4">
    <name type="scientific">Knufia fluminis</name>
    <dbReference type="NCBI Taxonomy" id="191047"/>
    <lineage>
        <taxon>Eukaryota</taxon>
        <taxon>Fungi</taxon>
        <taxon>Dikarya</taxon>
        <taxon>Ascomycota</taxon>
        <taxon>Pezizomycotina</taxon>
        <taxon>Eurotiomycetes</taxon>
        <taxon>Chaetothyriomycetidae</taxon>
        <taxon>Chaetothyriales</taxon>
        <taxon>Trichomeriaceae</taxon>
        <taxon>Knufia</taxon>
    </lineage>
</organism>
<dbReference type="Proteomes" id="UP001316803">
    <property type="component" value="Unassembled WGS sequence"/>
</dbReference>
<dbReference type="CDD" id="cd24142">
    <property type="entry name" value="ACL4-like"/>
    <property type="match status" value="1"/>
</dbReference>
<evidence type="ECO:0000256" key="2">
    <source>
        <dbReference type="SAM" id="MobiDB-lite"/>
    </source>
</evidence>
<dbReference type="AlphaFoldDB" id="A0AAN8ELY3"/>
<sequence length="412" mass="45833">MGKTKTKSRNNSKDILRSANAPLVKSAVASKSQKSTEDLLAEAATLLEHSRPEQALPLIQEALKRLETDKQAYSDIDILLHNAAQEKATFPTALVLGADVCSALGDIDKARAQYELAVQIDPNGALVSAEPYLELAQLSEEGGRKSIDYFEKAVEVMKNEIEVLDEQLDIEGTQQIVDMRRAKVAEALCGMAEVYMTDLSWEEDAEQRCEQLVTEAIAICPESLSAGVLQTLASIRISQDRLDEAKRTLAQSLAIWKGIPADVEDPARPDFATRVSLVRLLMEVEHEQDAMVVLEGLVKEDDQSVEAWYLGGWCHLLISQKPDIGEDAKSANVQQAQEWLANCLKLYQILQYEDEPLRSHAEELVRELNRTLNIEGDEDEWEDADDDENASDGDNIEAIDDDHARDEDVEMT</sequence>
<reference evidence="3 4" key="1">
    <citation type="submission" date="2022-12" db="EMBL/GenBank/DDBJ databases">
        <title>Genomic features and morphological characterization of a novel Knufia sp. strain isolated from spacecraft assembly facility.</title>
        <authorList>
            <person name="Teixeira M."/>
            <person name="Chander A.M."/>
            <person name="Stajich J.E."/>
            <person name="Venkateswaran K."/>
        </authorList>
    </citation>
    <scope>NUCLEOTIDE SEQUENCE [LARGE SCALE GENOMIC DNA]</scope>
    <source>
        <strain evidence="3 4">FJI-L2-BK-P2</strain>
    </source>
</reference>
<keyword evidence="4" id="KW-1185">Reference proteome</keyword>
<dbReference type="SUPFAM" id="SSF48452">
    <property type="entry name" value="TPR-like"/>
    <property type="match status" value="2"/>
</dbReference>
<dbReference type="Pfam" id="PF13181">
    <property type="entry name" value="TPR_8"/>
    <property type="match status" value="1"/>
</dbReference>
<dbReference type="EMBL" id="JAKLMC020000001">
    <property type="protein sequence ID" value="KAK5958859.1"/>
    <property type="molecule type" value="Genomic_DNA"/>
</dbReference>
<evidence type="ECO:0000256" key="1">
    <source>
        <dbReference type="ARBA" id="ARBA00022803"/>
    </source>
</evidence>
<accession>A0AAN8ELY3</accession>
<name>A0AAN8ELY3_9EURO</name>
<evidence type="ECO:0008006" key="5">
    <source>
        <dbReference type="Google" id="ProtNLM"/>
    </source>
</evidence>